<evidence type="ECO:0000259" key="2">
    <source>
        <dbReference type="Pfam" id="PF21821"/>
    </source>
</evidence>
<feature type="region of interest" description="Disordered" evidence="1">
    <location>
        <begin position="206"/>
        <end position="229"/>
    </location>
</feature>
<proteinExistence type="predicted"/>
<evidence type="ECO:0000313" key="4">
    <source>
        <dbReference type="Proteomes" id="UP000502319"/>
    </source>
</evidence>
<keyword evidence="4" id="KW-1185">Reference proteome</keyword>
<protein>
    <recommendedName>
        <fullName evidence="2">Dit-like phage tail protein N-terminal domain-containing protein</fullName>
    </recommendedName>
</protein>
<evidence type="ECO:0000256" key="1">
    <source>
        <dbReference type="SAM" id="MobiDB-lite"/>
    </source>
</evidence>
<feature type="domain" description="Dit-like phage tail protein N-terminal" evidence="2">
    <location>
        <begin position="65"/>
        <end position="199"/>
    </location>
</feature>
<dbReference type="EMBL" id="MT178275">
    <property type="protein sequence ID" value="QIW88230.1"/>
    <property type="molecule type" value="Genomic_DNA"/>
</dbReference>
<name>A0A6H0X411_9CAUD</name>
<organism evidence="3 4">
    <name type="scientific">Klebsiella phage KpS8</name>
    <dbReference type="NCBI Taxonomy" id="2847815"/>
    <lineage>
        <taxon>Viruses</taxon>
        <taxon>Duplodnaviria</taxon>
        <taxon>Heunggongvirae</taxon>
        <taxon>Uroviricota</taxon>
        <taxon>Caudoviricetes</taxon>
        <taxon>Vequintavirinae</taxon>
        <taxon>Mydovirus</taxon>
        <taxon>Mydovirus KpS8</taxon>
    </lineage>
</organism>
<sequence>MAVVASNQSKPQQGKATANVEQKVSTAQNASSEVQYTLFASGLNNGGRNVELKNKNYTDNIAILFDVVEDHSYTRTVDKTSYAVENKVKYSDHGVIEDGKFSFSARINSSPLYMIENNYIDKDTDPNNPVESRRPEKALEVLERLITDRQIVTLVTEDRIIENYILTSLEASRSNSDGAALVFQLEFTEFRTFTLGKTALATVYTDPKKSGGKTKQKGSVQSSATDDEVDVTARRTKFAGPNQDSWQARAKKLGVTGRTMQDEKVGTLTPDGKLKDLSGNVVDYGKVVGN</sequence>
<dbReference type="Proteomes" id="UP000502319">
    <property type="component" value="Segment"/>
</dbReference>
<dbReference type="Pfam" id="PF21821">
    <property type="entry name" value="Dit_like"/>
    <property type="match status" value="1"/>
</dbReference>
<gene>
    <name evidence="3" type="ORF">kps8_058</name>
</gene>
<feature type="region of interest" description="Disordered" evidence="1">
    <location>
        <begin position="1"/>
        <end position="21"/>
    </location>
</feature>
<reference evidence="3 4" key="1">
    <citation type="submission" date="2020-03" db="EMBL/GenBank/DDBJ databases">
        <title>Complete genome sequence of Klebsiella pneumoniae phage KpS8.</title>
        <authorList>
            <person name="Denisenko E."/>
            <person name="Kislichkina A."/>
            <person name="Verevkin V."/>
            <person name="Krasilnikova V."/>
            <person name="Volozhantsev N."/>
        </authorList>
    </citation>
    <scope>NUCLEOTIDE SEQUENCE [LARGE SCALE GENOMIC DNA]</scope>
</reference>
<evidence type="ECO:0000313" key="3">
    <source>
        <dbReference type="EMBL" id="QIW88230.1"/>
    </source>
</evidence>
<dbReference type="InterPro" id="IPR048494">
    <property type="entry name" value="Dit-like_N"/>
</dbReference>
<accession>A0A6H0X411</accession>